<feature type="signal peptide" evidence="2">
    <location>
        <begin position="1"/>
        <end position="26"/>
    </location>
</feature>
<organism evidence="3 4">
    <name type="scientific">Pseudoxanthomonas kaohsiungensis</name>
    <dbReference type="NCBI Taxonomy" id="283923"/>
    <lineage>
        <taxon>Bacteria</taxon>
        <taxon>Pseudomonadati</taxon>
        <taxon>Pseudomonadota</taxon>
        <taxon>Gammaproteobacteria</taxon>
        <taxon>Lysobacterales</taxon>
        <taxon>Lysobacteraceae</taxon>
        <taxon>Pseudoxanthomonas</taxon>
    </lineage>
</organism>
<dbReference type="RefSeq" id="WP_162376123.1">
    <property type="nucleotide sequence ID" value="NZ_JBHTKN010000005.1"/>
</dbReference>
<protein>
    <recommendedName>
        <fullName evidence="5">CopL family metal-binding regulatory protein</fullName>
    </recommendedName>
</protein>
<gene>
    <name evidence="3" type="ORF">ACFQ2N_09505</name>
</gene>
<evidence type="ECO:0008006" key="5">
    <source>
        <dbReference type="Google" id="ProtNLM"/>
    </source>
</evidence>
<reference evidence="4" key="1">
    <citation type="journal article" date="2019" name="Int. J. Syst. Evol. Microbiol.">
        <title>The Global Catalogue of Microorganisms (GCM) 10K type strain sequencing project: providing services to taxonomists for standard genome sequencing and annotation.</title>
        <authorList>
            <consortium name="The Broad Institute Genomics Platform"/>
            <consortium name="The Broad Institute Genome Sequencing Center for Infectious Disease"/>
            <person name="Wu L."/>
            <person name="Ma J."/>
        </authorList>
    </citation>
    <scope>NUCLEOTIDE SEQUENCE [LARGE SCALE GENOMIC DNA]</scope>
    <source>
        <strain evidence="4">CCUG 55854</strain>
    </source>
</reference>
<feature type="region of interest" description="Disordered" evidence="1">
    <location>
        <begin position="50"/>
        <end position="73"/>
    </location>
</feature>
<comment type="caution">
    <text evidence="3">The sequence shown here is derived from an EMBL/GenBank/DDBJ whole genome shotgun (WGS) entry which is preliminary data.</text>
</comment>
<evidence type="ECO:0000313" key="3">
    <source>
        <dbReference type="EMBL" id="MFD1042580.1"/>
    </source>
</evidence>
<feature type="chain" id="PRO_5046086721" description="CopL family metal-binding regulatory protein" evidence="2">
    <location>
        <begin position="27"/>
        <end position="136"/>
    </location>
</feature>
<evidence type="ECO:0000256" key="1">
    <source>
        <dbReference type="SAM" id="MobiDB-lite"/>
    </source>
</evidence>
<accession>A0ABW3M0P4</accession>
<feature type="region of interest" description="Disordered" evidence="1">
    <location>
        <begin position="109"/>
        <end position="136"/>
    </location>
</feature>
<sequence>MNLLSRLAVFVFVLALLPGAPAHAHAAAGVSTSAAPTAVERHVSSPCHQAPATTADMDLHHGQDKPAGTKSAGDCCADGDGTHPCGPACACPSAAPALAGMACAVPTATPFNRPQARGSVARGGPASAPPNRPPIG</sequence>
<dbReference type="EMBL" id="JBHTKN010000005">
    <property type="protein sequence ID" value="MFD1042580.1"/>
    <property type="molecule type" value="Genomic_DNA"/>
</dbReference>
<keyword evidence="2" id="KW-0732">Signal</keyword>
<dbReference type="Proteomes" id="UP001597033">
    <property type="component" value="Unassembled WGS sequence"/>
</dbReference>
<proteinExistence type="predicted"/>
<feature type="compositionally biased region" description="Pro residues" evidence="1">
    <location>
        <begin position="127"/>
        <end position="136"/>
    </location>
</feature>
<evidence type="ECO:0000313" key="4">
    <source>
        <dbReference type="Proteomes" id="UP001597033"/>
    </source>
</evidence>
<keyword evidence="4" id="KW-1185">Reference proteome</keyword>
<evidence type="ECO:0000256" key="2">
    <source>
        <dbReference type="SAM" id="SignalP"/>
    </source>
</evidence>
<name>A0ABW3M0P4_9GAMM</name>